<name>A0AC58S675_TOBAC</name>
<gene>
    <name evidence="2" type="primary">LOC142165969</name>
</gene>
<proteinExistence type="predicted"/>
<organism evidence="1 2">
    <name type="scientific">Nicotiana tabacum</name>
    <name type="common">Common tobacco</name>
    <dbReference type="NCBI Taxonomy" id="4097"/>
    <lineage>
        <taxon>Eukaryota</taxon>
        <taxon>Viridiplantae</taxon>
        <taxon>Streptophyta</taxon>
        <taxon>Embryophyta</taxon>
        <taxon>Tracheophyta</taxon>
        <taxon>Spermatophyta</taxon>
        <taxon>Magnoliopsida</taxon>
        <taxon>eudicotyledons</taxon>
        <taxon>Gunneridae</taxon>
        <taxon>Pentapetalae</taxon>
        <taxon>asterids</taxon>
        <taxon>lamiids</taxon>
        <taxon>Solanales</taxon>
        <taxon>Solanaceae</taxon>
        <taxon>Nicotianoideae</taxon>
        <taxon>Nicotianeae</taxon>
        <taxon>Nicotiana</taxon>
    </lineage>
</organism>
<reference evidence="2" key="2">
    <citation type="submission" date="2025-08" db="UniProtKB">
        <authorList>
            <consortium name="RefSeq"/>
        </authorList>
    </citation>
    <scope>IDENTIFICATION</scope>
    <source>
        <tissue evidence="2">Leaf</tissue>
    </source>
</reference>
<dbReference type="Proteomes" id="UP000790787">
    <property type="component" value="Chromosome 11"/>
</dbReference>
<keyword evidence="1" id="KW-1185">Reference proteome</keyword>
<evidence type="ECO:0000313" key="1">
    <source>
        <dbReference type="Proteomes" id="UP000790787"/>
    </source>
</evidence>
<accession>A0AC58S675</accession>
<evidence type="ECO:0000313" key="2">
    <source>
        <dbReference type="RefSeq" id="XP_075080463.1"/>
    </source>
</evidence>
<sequence length="284" mass="33187">MDNSMSNINGKIWLFFDDAVVWELVMETEQQVTIKLYHQDIGLYIMFTFVYDKCSSLERMELRNNMYYLASDMELPWVVGGDFNVVLYEDEKIGGLTGSDHAPLFMSYGKKATNFIKTFKFLNVFTKHETFKEVVRQNLIADFIGDPYLMFKQSLKREDILKVKEMLFEEEPTVENGIKAGMIWFTEGDRNTTFFHNHVIGKRHNLQLKRIQKVDGVRVESQDDMAAAAIEFYQRQFTREADPPDFILLDNVPAMVTMEQNLELCRYPTLEEVKVVVFELSGRV</sequence>
<reference evidence="1" key="1">
    <citation type="journal article" date="2014" name="Nat. Commun.">
        <title>The tobacco genome sequence and its comparison with those of tomato and potato.</title>
        <authorList>
            <person name="Sierro N."/>
            <person name="Battey J.N."/>
            <person name="Ouadi S."/>
            <person name="Bakaher N."/>
            <person name="Bovet L."/>
            <person name="Willig A."/>
            <person name="Goepfert S."/>
            <person name="Peitsch M.C."/>
            <person name="Ivanov N.V."/>
        </authorList>
    </citation>
    <scope>NUCLEOTIDE SEQUENCE [LARGE SCALE GENOMIC DNA]</scope>
</reference>
<dbReference type="RefSeq" id="XP_075080463.1">
    <property type="nucleotide sequence ID" value="XM_075224362.1"/>
</dbReference>
<protein>
    <submittedName>
        <fullName evidence="2">Uncharacterized protein LOC142165969</fullName>
    </submittedName>
</protein>